<gene>
    <name evidence="2" type="ORF">NTEN_LOCUS2902</name>
</gene>
<dbReference type="EMBL" id="CADCXU010004588">
    <property type="protein sequence ID" value="CAA9996361.1"/>
    <property type="molecule type" value="Genomic_DNA"/>
</dbReference>
<proteinExistence type="predicted"/>
<feature type="compositionally biased region" description="Polar residues" evidence="1">
    <location>
        <begin position="230"/>
        <end position="258"/>
    </location>
</feature>
<evidence type="ECO:0000313" key="3">
    <source>
        <dbReference type="Proteomes" id="UP000479000"/>
    </source>
</evidence>
<sequence>MVREGGRLPARTRAEGEAYDDLHPNNGLPESSLAINHTILVAVELNLYTPHLTEQVHLVRIQTLGITFRITRIAISHVFHQKALQSGRVKWGPLQYFYLPINKECLAVGYVLFVRGRRLSFWPRSALTRSLRSPRCGRRQVHEFSRLFPYLNIEDSCFIYSCLQEPRSLPAQACSELPNPNWKPNPTPNLQKNQTNQFSRQPQNQGPSSFQNHPKPSFSVQKPIQPPRPASTQAVPMSWRTSNPNFHNMETGQETGNELENPGDNETENQIEYDQNYASDQEHFLDDTGLPQEFPDSN</sequence>
<evidence type="ECO:0000256" key="1">
    <source>
        <dbReference type="SAM" id="MobiDB-lite"/>
    </source>
</evidence>
<feature type="region of interest" description="Disordered" evidence="1">
    <location>
        <begin position="175"/>
        <end position="298"/>
    </location>
</feature>
<keyword evidence="3" id="KW-1185">Reference proteome</keyword>
<reference evidence="2 3" key="1">
    <citation type="submission" date="2020-02" db="EMBL/GenBank/DDBJ databases">
        <authorList>
            <person name="Ferguson B K."/>
        </authorList>
    </citation>
    <scope>NUCLEOTIDE SEQUENCE [LARGE SCALE GENOMIC DNA]</scope>
</reference>
<dbReference type="Proteomes" id="UP000479000">
    <property type="component" value="Unassembled WGS sequence"/>
</dbReference>
<name>A0A6H5G2U8_9HEMI</name>
<feature type="compositionally biased region" description="Polar residues" evidence="1">
    <location>
        <begin position="190"/>
        <end position="222"/>
    </location>
</feature>
<evidence type="ECO:0000313" key="2">
    <source>
        <dbReference type="EMBL" id="CAA9996361.1"/>
    </source>
</evidence>
<dbReference type="AlphaFoldDB" id="A0A6H5G2U8"/>
<accession>A0A6H5G2U8</accession>
<feature type="compositionally biased region" description="Acidic residues" evidence="1">
    <location>
        <begin position="261"/>
        <end position="271"/>
    </location>
</feature>
<organism evidence="2 3">
    <name type="scientific">Nesidiocoris tenuis</name>
    <dbReference type="NCBI Taxonomy" id="355587"/>
    <lineage>
        <taxon>Eukaryota</taxon>
        <taxon>Metazoa</taxon>
        <taxon>Ecdysozoa</taxon>
        <taxon>Arthropoda</taxon>
        <taxon>Hexapoda</taxon>
        <taxon>Insecta</taxon>
        <taxon>Pterygota</taxon>
        <taxon>Neoptera</taxon>
        <taxon>Paraneoptera</taxon>
        <taxon>Hemiptera</taxon>
        <taxon>Heteroptera</taxon>
        <taxon>Panheteroptera</taxon>
        <taxon>Cimicomorpha</taxon>
        <taxon>Miridae</taxon>
        <taxon>Dicyphina</taxon>
        <taxon>Nesidiocoris</taxon>
    </lineage>
</organism>
<protein>
    <submittedName>
        <fullName evidence="2">Uncharacterized protein</fullName>
    </submittedName>
</protein>